<evidence type="ECO:0000313" key="1">
    <source>
        <dbReference type="EMBL" id="ONI38344.1"/>
    </source>
</evidence>
<organism evidence="1 2">
    <name type="scientific">Candidatus Epulonipiscium fishelsonii</name>
    <dbReference type="NCBI Taxonomy" id="77094"/>
    <lineage>
        <taxon>Bacteria</taxon>
        <taxon>Bacillati</taxon>
        <taxon>Bacillota</taxon>
        <taxon>Clostridia</taxon>
        <taxon>Lachnospirales</taxon>
        <taxon>Lachnospiraceae</taxon>
        <taxon>Candidatus Epulonipiscium</taxon>
    </lineage>
</organism>
<sequence length="192" mass="22395">MIFNLYLNFVYKTSKINFIEQGKKIDYNNSIIGFWHGESCCNYLICKHFKDKAIDIIVTEDKRGDYISNILEKYKVTPLRVGDGCRAKDKLREIITTAQIPNRIFMVALDGPLGPYHVPKKLAFMLSNKSNKQLGIIRTDVKRKIILKRWDKYIIPLPFNNITFNIEGNDIISNEFLNNFKYIQEMGYTIKG</sequence>
<comment type="caution">
    <text evidence="1">The sequence shown here is derived from an EMBL/GenBank/DDBJ whole genome shotgun (WGS) entry which is preliminary data.</text>
</comment>
<proteinExistence type="predicted"/>
<name>A0ACC8X8N4_9FIRM</name>
<dbReference type="EMBL" id="LJDB01000089">
    <property type="protein sequence ID" value="ONI38344.1"/>
    <property type="molecule type" value="Genomic_DNA"/>
</dbReference>
<accession>A0ACC8X8N4</accession>
<dbReference type="Proteomes" id="UP000188605">
    <property type="component" value="Unassembled WGS sequence"/>
</dbReference>
<keyword evidence="2" id="KW-1185">Reference proteome</keyword>
<evidence type="ECO:0000313" key="2">
    <source>
        <dbReference type="Proteomes" id="UP000188605"/>
    </source>
</evidence>
<reference evidence="1" key="1">
    <citation type="submission" date="2016-08" db="EMBL/GenBank/DDBJ databases">
        <authorList>
            <person name="Ngugi D.K."/>
            <person name="Miyake S."/>
            <person name="Stingl U."/>
        </authorList>
    </citation>
    <scope>NUCLEOTIDE SEQUENCE</scope>
    <source>
        <strain evidence="1">SCG-B11WGA-EpuloA1</strain>
    </source>
</reference>
<protein>
    <submittedName>
        <fullName evidence="1">Uncharacterized protein</fullName>
    </submittedName>
</protein>
<gene>
    <name evidence="1" type="ORF">AN396_10820</name>
</gene>